<dbReference type="AlphaFoldDB" id="A0A2D1U087"/>
<evidence type="ECO:0000313" key="2">
    <source>
        <dbReference type="Proteomes" id="UP000223749"/>
    </source>
</evidence>
<protein>
    <recommendedName>
        <fullName evidence="3">Outer membrane protein beta-barrel domain-containing protein</fullName>
    </recommendedName>
</protein>
<proteinExistence type="predicted"/>
<accession>A0A2D1U087</accession>
<dbReference type="KEGG" id="pgs:CPT03_00375"/>
<sequence length="189" mass="20853">MLSQIKLLTRYFLFNIAGKQTIKMKKSILLLTILFSTIGHSSIFAQENDPAIKRAQNIFIELGGQGLTFTANYDSRFTNKRDGLGGRAGIGYYAQDGDKITTVPLSLNYLMGKGNKFFEMGLGATYISTSGDSEVLFNKNESNVIGTLSFFYRVQPADGGFAFRAGLSPVFSKDFFLPYYGGLSLGYTF</sequence>
<name>A0A2D1U087_9SPHI</name>
<dbReference type="EMBL" id="CP024091">
    <property type="protein sequence ID" value="ATP55028.1"/>
    <property type="molecule type" value="Genomic_DNA"/>
</dbReference>
<gene>
    <name evidence="1" type="ORF">CPT03_00375</name>
</gene>
<keyword evidence="2" id="KW-1185">Reference proteome</keyword>
<evidence type="ECO:0008006" key="3">
    <source>
        <dbReference type="Google" id="ProtNLM"/>
    </source>
</evidence>
<dbReference type="Proteomes" id="UP000223749">
    <property type="component" value="Chromosome"/>
</dbReference>
<reference evidence="1 2" key="1">
    <citation type="submission" date="2017-10" db="EMBL/GenBank/DDBJ databases">
        <title>Whole genome of Pedobacter ginsengisoli T01R-27 isolated from tomato rhizosphere.</title>
        <authorList>
            <person name="Weon H.-Y."/>
            <person name="Lee S.A."/>
            <person name="Sang M.K."/>
            <person name="Song J."/>
        </authorList>
    </citation>
    <scope>NUCLEOTIDE SEQUENCE [LARGE SCALE GENOMIC DNA]</scope>
    <source>
        <strain evidence="1 2">T01R-27</strain>
    </source>
</reference>
<evidence type="ECO:0000313" key="1">
    <source>
        <dbReference type="EMBL" id="ATP55028.1"/>
    </source>
</evidence>
<organism evidence="1 2">
    <name type="scientific">Pedobacter ginsengisoli</name>
    <dbReference type="NCBI Taxonomy" id="363852"/>
    <lineage>
        <taxon>Bacteria</taxon>
        <taxon>Pseudomonadati</taxon>
        <taxon>Bacteroidota</taxon>
        <taxon>Sphingobacteriia</taxon>
        <taxon>Sphingobacteriales</taxon>
        <taxon>Sphingobacteriaceae</taxon>
        <taxon>Pedobacter</taxon>
    </lineage>
</organism>